<feature type="transmembrane region" description="Helical" evidence="6">
    <location>
        <begin position="159"/>
        <end position="182"/>
    </location>
</feature>
<protein>
    <submittedName>
        <fullName evidence="7">Uncharacterized protein</fullName>
    </submittedName>
</protein>
<reference evidence="7 8" key="1">
    <citation type="submission" date="2023-04" db="EMBL/GenBank/DDBJ databases">
        <title>Genome of Basidiobolus ranarum AG-B5.</title>
        <authorList>
            <person name="Stajich J.E."/>
            <person name="Carter-House D."/>
            <person name="Gryganskyi A."/>
        </authorList>
    </citation>
    <scope>NUCLEOTIDE SEQUENCE [LARGE SCALE GENOMIC DNA]</scope>
    <source>
        <strain evidence="7 8">AG-B5</strain>
    </source>
</reference>
<evidence type="ECO:0000256" key="1">
    <source>
        <dbReference type="ARBA" id="ARBA00004141"/>
    </source>
</evidence>
<organism evidence="7 8">
    <name type="scientific">Basidiobolus ranarum</name>
    <dbReference type="NCBI Taxonomy" id="34480"/>
    <lineage>
        <taxon>Eukaryota</taxon>
        <taxon>Fungi</taxon>
        <taxon>Fungi incertae sedis</taxon>
        <taxon>Zoopagomycota</taxon>
        <taxon>Entomophthoromycotina</taxon>
        <taxon>Basidiobolomycetes</taxon>
        <taxon>Basidiobolales</taxon>
        <taxon>Basidiobolaceae</taxon>
        <taxon>Basidiobolus</taxon>
    </lineage>
</organism>
<evidence type="ECO:0000256" key="3">
    <source>
        <dbReference type="ARBA" id="ARBA00022692"/>
    </source>
</evidence>
<keyword evidence="3 6" id="KW-0812">Transmembrane</keyword>
<evidence type="ECO:0000313" key="7">
    <source>
        <dbReference type="EMBL" id="KAK9712148.1"/>
    </source>
</evidence>
<keyword evidence="5 6" id="KW-0472">Membrane</keyword>
<keyword evidence="8" id="KW-1185">Reference proteome</keyword>
<dbReference type="Pfam" id="PF04117">
    <property type="entry name" value="Mpv17_PMP22"/>
    <property type="match status" value="1"/>
</dbReference>
<evidence type="ECO:0000256" key="6">
    <source>
        <dbReference type="RuleBase" id="RU363053"/>
    </source>
</evidence>
<comment type="similarity">
    <text evidence="2 6">Belongs to the peroxisomal membrane protein PXMP2/4 family.</text>
</comment>
<sequence>MSSIIQRISSRYSQRLHTHPLSTLALTNGALAVISDILAQSISTPPNPAPPEGDNFINTEAAIAEKNYNFARTARLSFYGFATAPLINKWYTVLDKGFPLPKIQGSKNVLQSSVVKAVIKRVAADQILFAPFGLVLFFTSISIMEGASWEGIKHKFEKAYFPGITANYQLWPLAQMINFFYVPLKFRVPFASTVGVFWTAYLSWLNSKNPVSSDRTTQHQLEVSDPLLTKI</sequence>
<dbReference type="InterPro" id="IPR007248">
    <property type="entry name" value="Mpv17_PMP22"/>
</dbReference>
<evidence type="ECO:0000256" key="4">
    <source>
        <dbReference type="ARBA" id="ARBA00022989"/>
    </source>
</evidence>
<comment type="subcellular location">
    <subcellularLocation>
        <location evidence="1">Membrane</location>
        <topology evidence="1">Multi-pass membrane protein</topology>
    </subcellularLocation>
</comment>
<proteinExistence type="inferred from homology"/>
<gene>
    <name evidence="7" type="ORF">K7432_007350</name>
</gene>
<dbReference type="PANTHER" id="PTHR11266">
    <property type="entry name" value="PEROXISOMAL MEMBRANE PROTEIN 2, PXMP2 MPV17"/>
    <property type="match status" value="1"/>
</dbReference>
<evidence type="ECO:0000256" key="5">
    <source>
        <dbReference type="ARBA" id="ARBA00023136"/>
    </source>
</evidence>
<feature type="transmembrane region" description="Helical" evidence="6">
    <location>
        <begin position="188"/>
        <end position="205"/>
    </location>
</feature>
<dbReference type="Proteomes" id="UP001479436">
    <property type="component" value="Unassembled WGS sequence"/>
</dbReference>
<feature type="transmembrane region" description="Helical" evidence="6">
    <location>
        <begin position="127"/>
        <end position="147"/>
    </location>
</feature>
<evidence type="ECO:0000313" key="8">
    <source>
        <dbReference type="Proteomes" id="UP001479436"/>
    </source>
</evidence>
<dbReference type="PANTHER" id="PTHR11266:SF50">
    <property type="entry name" value="VACUOLAR MEMBRANE PROTEIN YOR292C"/>
    <property type="match status" value="1"/>
</dbReference>
<evidence type="ECO:0000256" key="2">
    <source>
        <dbReference type="ARBA" id="ARBA00006824"/>
    </source>
</evidence>
<name>A0ABR2W0E0_9FUNG</name>
<dbReference type="EMBL" id="JASJQH010007235">
    <property type="protein sequence ID" value="KAK9712148.1"/>
    <property type="molecule type" value="Genomic_DNA"/>
</dbReference>
<accession>A0ABR2W0E0</accession>
<comment type="caution">
    <text evidence="7">The sequence shown here is derived from an EMBL/GenBank/DDBJ whole genome shotgun (WGS) entry which is preliminary data.</text>
</comment>
<keyword evidence="4 6" id="KW-1133">Transmembrane helix</keyword>